<gene>
    <name evidence="2" type="ORF">PCOR1329_LOCUS75977</name>
</gene>
<comment type="caution">
    <text evidence="2">The sequence shown here is derived from an EMBL/GenBank/DDBJ whole genome shotgun (WGS) entry which is preliminary data.</text>
</comment>
<keyword evidence="1" id="KW-0812">Transmembrane</keyword>
<keyword evidence="1" id="KW-1133">Transmembrane helix</keyword>
<organism evidence="2 3">
    <name type="scientific">Prorocentrum cordatum</name>
    <dbReference type="NCBI Taxonomy" id="2364126"/>
    <lineage>
        <taxon>Eukaryota</taxon>
        <taxon>Sar</taxon>
        <taxon>Alveolata</taxon>
        <taxon>Dinophyceae</taxon>
        <taxon>Prorocentrales</taxon>
        <taxon>Prorocentraceae</taxon>
        <taxon>Prorocentrum</taxon>
    </lineage>
</organism>
<reference evidence="2" key="1">
    <citation type="submission" date="2023-10" db="EMBL/GenBank/DDBJ databases">
        <authorList>
            <person name="Chen Y."/>
            <person name="Shah S."/>
            <person name="Dougan E. K."/>
            <person name="Thang M."/>
            <person name="Chan C."/>
        </authorList>
    </citation>
    <scope>NUCLEOTIDE SEQUENCE [LARGE SCALE GENOMIC DNA]</scope>
</reference>
<proteinExistence type="predicted"/>
<evidence type="ECO:0008006" key="4">
    <source>
        <dbReference type="Google" id="ProtNLM"/>
    </source>
</evidence>
<evidence type="ECO:0000313" key="2">
    <source>
        <dbReference type="EMBL" id="CAK0897938.1"/>
    </source>
</evidence>
<keyword evidence="1" id="KW-0472">Membrane</keyword>
<dbReference type="EMBL" id="CAUYUJ010020404">
    <property type="protein sequence ID" value="CAK0897938.1"/>
    <property type="molecule type" value="Genomic_DNA"/>
</dbReference>
<dbReference type="Proteomes" id="UP001189429">
    <property type="component" value="Unassembled WGS sequence"/>
</dbReference>
<sequence>MWTRAHARHLLGAGLPVAAAPWLLRAGVLCAIAWGFRQACRGSVNYRDEFQDTADRGQVLETVLQPEERKIRDEEYHDLTWDQMRLRLGFRRKGLAMVLCVVRLILLHWLQAFFYWLALWAFYDVIGKWQFGLGFCVAIREGIYPWISC</sequence>
<evidence type="ECO:0000256" key="1">
    <source>
        <dbReference type="SAM" id="Phobius"/>
    </source>
</evidence>
<feature type="transmembrane region" description="Helical" evidence="1">
    <location>
        <begin position="94"/>
        <end position="123"/>
    </location>
</feature>
<evidence type="ECO:0000313" key="3">
    <source>
        <dbReference type="Proteomes" id="UP001189429"/>
    </source>
</evidence>
<name>A0ABN9XE82_9DINO</name>
<protein>
    <recommendedName>
        <fullName evidence="4">Glycerophosphocholine acyltransferase 1</fullName>
    </recommendedName>
</protein>
<accession>A0ABN9XE82</accession>
<keyword evidence="3" id="KW-1185">Reference proteome</keyword>